<evidence type="ECO:0000313" key="3">
    <source>
        <dbReference type="Proteomes" id="UP001201873"/>
    </source>
</evidence>
<reference evidence="2 3" key="1">
    <citation type="submission" date="2022-04" db="EMBL/GenBank/DDBJ databases">
        <title>Genome diversity in the genus Frankia.</title>
        <authorList>
            <person name="Carlos-Shanley C."/>
            <person name="Hahn D."/>
        </authorList>
    </citation>
    <scope>NUCLEOTIDE SEQUENCE [LARGE SCALE GENOMIC DNA]</scope>
    <source>
        <strain evidence="2 3">Ag45/Mut15</strain>
    </source>
</reference>
<gene>
    <name evidence="2" type="ORF">MXD59_16560</name>
</gene>
<feature type="domain" description="VOC" evidence="1">
    <location>
        <begin position="16"/>
        <end position="122"/>
    </location>
</feature>
<dbReference type="InterPro" id="IPR037523">
    <property type="entry name" value="VOC_core"/>
</dbReference>
<dbReference type="PANTHER" id="PTHR33993">
    <property type="entry name" value="GLYOXALASE-RELATED"/>
    <property type="match status" value="1"/>
</dbReference>
<dbReference type="InterPro" id="IPR029068">
    <property type="entry name" value="Glyas_Bleomycin-R_OHBP_Dase"/>
</dbReference>
<dbReference type="InterPro" id="IPR004360">
    <property type="entry name" value="Glyas_Fos-R_dOase_dom"/>
</dbReference>
<proteinExistence type="predicted"/>
<comment type="caution">
    <text evidence="2">The sequence shown here is derived from an EMBL/GenBank/DDBJ whole genome shotgun (WGS) entry which is preliminary data.</text>
</comment>
<protein>
    <submittedName>
        <fullName evidence="2">VOC family protein</fullName>
    </submittedName>
</protein>
<dbReference type="SUPFAM" id="SSF54593">
    <property type="entry name" value="Glyoxalase/Bleomycin resistance protein/Dihydroxybiphenyl dioxygenase"/>
    <property type="match status" value="2"/>
</dbReference>
<evidence type="ECO:0000313" key="2">
    <source>
        <dbReference type="EMBL" id="MCK9877361.1"/>
    </source>
</evidence>
<accession>A0ABT0K0P0</accession>
<dbReference type="RefSeq" id="WP_248825617.1">
    <property type="nucleotide sequence ID" value="NZ_JALKFT010000016.1"/>
</dbReference>
<dbReference type="InterPro" id="IPR052164">
    <property type="entry name" value="Anthracycline_SecMetBiosynth"/>
</dbReference>
<name>A0ABT0K0P0_9ACTN</name>
<feature type="domain" description="VOC" evidence="1">
    <location>
        <begin position="124"/>
        <end position="255"/>
    </location>
</feature>
<organism evidence="2 3">
    <name type="scientific">Frankia umida</name>
    <dbReference type="NCBI Taxonomy" id="573489"/>
    <lineage>
        <taxon>Bacteria</taxon>
        <taxon>Bacillati</taxon>
        <taxon>Actinomycetota</taxon>
        <taxon>Actinomycetes</taxon>
        <taxon>Frankiales</taxon>
        <taxon>Frankiaceae</taxon>
        <taxon>Frankia</taxon>
    </lineage>
</organism>
<evidence type="ECO:0000259" key="1">
    <source>
        <dbReference type="PROSITE" id="PS51819"/>
    </source>
</evidence>
<keyword evidence="3" id="KW-1185">Reference proteome</keyword>
<sequence>MTDTTGFGGGHPRHGQLGYLQLPAVEVAASAAFYGAVFGWTTETGQDGFTAPGLIGQWTTRRTPSTDAGALLWLCVDDLYRTLHQVTARGGVVRTAPYLDGGERWLAEVDDPAGNRIGLVAPARVTQPQTLIAVRDVEAASRWYQELLGLVSDHGGPHYERLLADGTLVLQLHRDETEHDHGRIRDATQPVGNGMLLWFGETSDFDGVVTRAAALGAEVVRGPVRNPPPGEGNGPAHRELWLRDPDGYTVVIASPDGEAHEPAAPSDH</sequence>
<dbReference type="Gene3D" id="3.10.180.10">
    <property type="entry name" value="2,3-Dihydroxybiphenyl 1,2-Dioxygenase, domain 1"/>
    <property type="match status" value="2"/>
</dbReference>
<dbReference type="PROSITE" id="PS51819">
    <property type="entry name" value="VOC"/>
    <property type="match status" value="2"/>
</dbReference>
<dbReference type="EMBL" id="JALKFT010000016">
    <property type="protein sequence ID" value="MCK9877361.1"/>
    <property type="molecule type" value="Genomic_DNA"/>
</dbReference>
<dbReference type="Pfam" id="PF00903">
    <property type="entry name" value="Glyoxalase"/>
    <property type="match status" value="2"/>
</dbReference>
<dbReference type="Proteomes" id="UP001201873">
    <property type="component" value="Unassembled WGS sequence"/>
</dbReference>